<sequence>MGLRQEIRILTIINKNVLISTNGFFCNLLDSNSLVKNPIGRLKTWKKHASQKVELEVYIEKQDDTSKLKDEHLIVLKQKILCCMKYMKKNRKTRTKNRDKKKKIKLKEKLTITLIFRIKNLKTQNMEEKYIQ</sequence>
<name>A0A3M7SQS8_BRAPC</name>
<organism evidence="1 2">
    <name type="scientific">Brachionus plicatilis</name>
    <name type="common">Marine rotifer</name>
    <name type="synonym">Brachionus muelleri</name>
    <dbReference type="NCBI Taxonomy" id="10195"/>
    <lineage>
        <taxon>Eukaryota</taxon>
        <taxon>Metazoa</taxon>
        <taxon>Spiralia</taxon>
        <taxon>Gnathifera</taxon>
        <taxon>Rotifera</taxon>
        <taxon>Eurotatoria</taxon>
        <taxon>Monogononta</taxon>
        <taxon>Pseudotrocha</taxon>
        <taxon>Ploima</taxon>
        <taxon>Brachionidae</taxon>
        <taxon>Brachionus</taxon>
    </lineage>
</organism>
<dbReference type="AlphaFoldDB" id="A0A3M7SQS8"/>
<accession>A0A3M7SQS8</accession>
<protein>
    <submittedName>
        <fullName evidence="1">Uncharacterized protein</fullName>
    </submittedName>
</protein>
<proteinExistence type="predicted"/>
<keyword evidence="2" id="KW-1185">Reference proteome</keyword>
<comment type="caution">
    <text evidence="1">The sequence shown here is derived from an EMBL/GenBank/DDBJ whole genome shotgun (WGS) entry which is preliminary data.</text>
</comment>
<dbReference type="EMBL" id="REGN01000963">
    <property type="protein sequence ID" value="RNA37888.1"/>
    <property type="molecule type" value="Genomic_DNA"/>
</dbReference>
<gene>
    <name evidence="1" type="ORF">BpHYR1_036611</name>
</gene>
<reference evidence="1 2" key="1">
    <citation type="journal article" date="2018" name="Sci. Rep.">
        <title>Genomic signatures of local adaptation to the degree of environmental predictability in rotifers.</title>
        <authorList>
            <person name="Franch-Gras L."/>
            <person name="Hahn C."/>
            <person name="Garcia-Roger E.M."/>
            <person name="Carmona M.J."/>
            <person name="Serra M."/>
            <person name="Gomez A."/>
        </authorList>
    </citation>
    <scope>NUCLEOTIDE SEQUENCE [LARGE SCALE GENOMIC DNA]</scope>
    <source>
        <strain evidence="1">HYR1</strain>
    </source>
</reference>
<evidence type="ECO:0000313" key="2">
    <source>
        <dbReference type="Proteomes" id="UP000276133"/>
    </source>
</evidence>
<evidence type="ECO:0000313" key="1">
    <source>
        <dbReference type="EMBL" id="RNA37888.1"/>
    </source>
</evidence>
<dbReference type="Proteomes" id="UP000276133">
    <property type="component" value="Unassembled WGS sequence"/>
</dbReference>